<evidence type="ECO:0000313" key="2">
    <source>
        <dbReference type="EMBL" id="KAK4263639.1"/>
    </source>
</evidence>
<dbReference type="Proteomes" id="UP001293593">
    <property type="component" value="Unassembled WGS sequence"/>
</dbReference>
<dbReference type="AlphaFoldDB" id="A0AAE1J8P8"/>
<comment type="caution">
    <text evidence="2">The sequence shown here is derived from an EMBL/GenBank/DDBJ whole genome shotgun (WGS) entry which is preliminary data.</text>
</comment>
<sequence length="129" mass="14465">MEKGKDDTPPLAEESLRSTKKVRIRPDGDDGGGSGDLKGKDVAMEDEGAPRMVSYWTKLLNLDRPGGDQQSHEEVVVIEEDYRVRKDGDMPTIDFSKAVRDVLVKGMENTLIIKLLGHSVTYRDFLMRT</sequence>
<organism evidence="2 3">
    <name type="scientific">Acacia crassicarpa</name>
    <name type="common">northern wattle</name>
    <dbReference type="NCBI Taxonomy" id="499986"/>
    <lineage>
        <taxon>Eukaryota</taxon>
        <taxon>Viridiplantae</taxon>
        <taxon>Streptophyta</taxon>
        <taxon>Embryophyta</taxon>
        <taxon>Tracheophyta</taxon>
        <taxon>Spermatophyta</taxon>
        <taxon>Magnoliopsida</taxon>
        <taxon>eudicotyledons</taxon>
        <taxon>Gunneridae</taxon>
        <taxon>Pentapetalae</taxon>
        <taxon>rosids</taxon>
        <taxon>fabids</taxon>
        <taxon>Fabales</taxon>
        <taxon>Fabaceae</taxon>
        <taxon>Caesalpinioideae</taxon>
        <taxon>mimosoid clade</taxon>
        <taxon>Acacieae</taxon>
        <taxon>Acacia</taxon>
    </lineage>
</organism>
<protein>
    <submittedName>
        <fullName evidence="2">Uncharacterized protein</fullName>
    </submittedName>
</protein>
<gene>
    <name evidence="2" type="ORF">QN277_029026</name>
</gene>
<name>A0AAE1J8P8_9FABA</name>
<evidence type="ECO:0000256" key="1">
    <source>
        <dbReference type="SAM" id="MobiDB-lite"/>
    </source>
</evidence>
<evidence type="ECO:0000313" key="3">
    <source>
        <dbReference type="Proteomes" id="UP001293593"/>
    </source>
</evidence>
<keyword evidence="3" id="KW-1185">Reference proteome</keyword>
<dbReference type="EMBL" id="JAWXYG010000009">
    <property type="protein sequence ID" value="KAK4263639.1"/>
    <property type="molecule type" value="Genomic_DNA"/>
</dbReference>
<reference evidence="2" key="1">
    <citation type="submission" date="2023-10" db="EMBL/GenBank/DDBJ databases">
        <title>Chromosome-level genome of the transformable northern wattle, Acacia crassicarpa.</title>
        <authorList>
            <person name="Massaro I."/>
            <person name="Sinha N.R."/>
            <person name="Poethig S."/>
            <person name="Leichty A.R."/>
        </authorList>
    </citation>
    <scope>NUCLEOTIDE SEQUENCE</scope>
    <source>
        <strain evidence="2">Acra3RX</strain>
        <tissue evidence="2">Leaf</tissue>
    </source>
</reference>
<proteinExistence type="predicted"/>
<accession>A0AAE1J8P8</accession>
<feature type="region of interest" description="Disordered" evidence="1">
    <location>
        <begin position="1"/>
        <end position="46"/>
    </location>
</feature>